<feature type="signal peptide" evidence="8">
    <location>
        <begin position="1"/>
        <end position="24"/>
    </location>
</feature>
<dbReference type="EMBL" id="APLQ01000014">
    <property type="protein sequence ID" value="ENO13479.1"/>
    <property type="molecule type" value="Genomic_DNA"/>
</dbReference>
<name>N6W016_9GAMM</name>
<feature type="chain" id="PRO_5004126880" evidence="8">
    <location>
        <begin position="25"/>
        <end position="433"/>
    </location>
</feature>
<dbReference type="GO" id="GO:0009279">
    <property type="term" value="C:cell outer membrane"/>
    <property type="evidence" value="ECO:0007669"/>
    <property type="project" value="UniProtKB-SubCell"/>
</dbReference>
<evidence type="ECO:0000256" key="3">
    <source>
        <dbReference type="ARBA" id="ARBA00022448"/>
    </source>
</evidence>
<evidence type="ECO:0000256" key="5">
    <source>
        <dbReference type="ARBA" id="ARBA00022692"/>
    </source>
</evidence>
<evidence type="ECO:0000256" key="7">
    <source>
        <dbReference type="ARBA" id="ARBA00023237"/>
    </source>
</evidence>
<sequence length="433" mass="47679">MKKRLLLWVLIVSGVLNFMPSAAATAGESVSLDEYQRAKASQALSLREAMVMAFENSPVLALRRAAVSIQEAELDHANRWAPSNPELELSGRDNPNEADQSLNYEVRVTQEVWMGNRGDLGQSRAQDTLTAQQQELEFLKIATKARVRSAYFKILLAQRELETATRAVELMQRTKDLVEMSVKRGKQTRIELNTAVIGLARAKNQKAEAAQKLSQAKIDLTEVLGVPPSEAVGVTGELNVARDNLPPTNQLVAMAQRQRSDLKAAAAKIAANESGLELAKSLTIPNLKVFGFYEREERSNLFGAGVSMPLTVFHDYSGEKRKASTRLKISELEAEALRLATERQVVSAVARYESAVTRLRQMNELILERSEETLQLMQKALQTGKVDASDVLAAQDNLLSVRQEYVQVQHDYIDAVQALEVSTGGALSMSSGS</sequence>
<comment type="subcellular location">
    <subcellularLocation>
        <location evidence="1">Cell outer membrane</location>
    </subcellularLocation>
</comment>
<protein>
    <submittedName>
        <fullName evidence="9">TolC family protein</fullName>
    </submittedName>
</protein>
<keyword evidence="10" id="KW-1185">Reference proteome</keyword>
<dbReference type="PATRIC" id="fig|626887.3.peg.3765"/>
<dbReference type="PANTHER" id="PTHR30026">
    <property type="entry name" value="OUTER MEMBRANE PROTEIN TOLC"/>
    <property type="match status" value="1"/>
</dbReference>
<dbReference type="STRING" id="626887.J057_18825"/>
<gene>
    <name evidence="9" type="ORF">J057_18825</name>
</gene>
<keyword evidence="7" id="KW-0998">Cell outer membrane</keyword>
<accession>N6W016</accession>
<evidence type="ECO:0000256" key="4">
    <source>
        <dbReference type="ARBA" id="ARBA00022452"/>
    </source>
</evidence>
<dbReference type="HOGENOM" id="CLU_012817_14_4_6"/>
<dbReference type="InterPro" id="IPR003423">
    <property type="entry name" value="OMP_efflux"/>
</dbReference>
<comment type="similarity">
    <text evidence="2">Belongs to the outer membrane factor (OMF) (TC 1.B.17) family.</text>
</comment>
<keyword evidence="5" id="KW-0812">Transmembrane</keyword>
<organism evidence="9 10">
    <name type="scientific">Marinobacter nanhaiticus D15-8W</name>
    <dbReference type="NCBI Taxonomy" id="626887"/>
    <lineage>
        <taxon>Bacteria</taxon>
        <taxon>Pseudomonadati</taxon>
        <taxon>Pseudomonadota</taxon>
        <taxon>Gammaproteobacteria</taxon>
        <taxon>Pseudomonadales</taxon>
        <taxon>Marinobacteraceae</taxon>
        <taxon>Marinobacter</taxon>
    </lineage>
</organism>
<dbReference type="OrthoDB" id="7055511at2"/>
<dbReference type="eggNOG" id="COG1538">
    <property type="taxonomic scope" value="Bacteria"/>
</dbReference>
<keyword evidence="3" id="KW-0813">Transport</keyword>
<evidence type="ECO:0000256" key="2">
    <source>
        <dbReference type="ARBA" id="ARBA00007613"/>
    </source>
</evidence>
<dbReference type="Pfam" id="PF02321">
    <property type="entry name" value="OEP"/>
    <property type="match status" value="2"/>
</dbReference>
<evidence type="ECO:0000313" key="10">
    <source>
        <dbReference type="Proteomes" id="UP000013165"/>
    </source>
</evidence>
<dbReference type="PANTHER" id="PTHR30026:SF20">
    <property type="entry name" value="OUTER MEMBRANE PROTEIN TOLC"/>
    <property type="match status" value="1"/>
</dbReference>
<keyword evidence="6" id="KW-0472">Membrane</keyword>
<dbReference type="GO" id="GO:0015562">
    <property type="term" value="F:efflux transmembrane transporter activity"/>
    <property type="evidence" value="ECO:0007669"/>
    <property type="project" value="InterPro"/>
</dbReference>
<evidence type="ECO:0000313" key="9">
    <source>
        <dbReference type="EMBL" id="ENO13479.1"/>
    </source>
</evidence>
<dbReference type="AlphaFoldDB" id="N6W016"/>
<evidence type="ECO:0000256" key="8">
    <source>
        <dbReference type="SAM" id="SignalP"/>
    </source>
</evidence>
<dbReference type="Proteomes" id="UP000013165">
    <property type="component" value="Unassembled WGS sequence"/>
</dbReference>
<keyword evidence="4" id="KW-1134">Transmembrane beta strand</keyword>
<evidence type="ECO:0000256" key="1">
    <source>
        <dbReference type="ARBA" id="ARBA00004442"/>
    </source>
</evidence>
<reference evidence="9 10" key="1">
    <citation type="journal article" date="2013" name="Genome Announc.">
        <title>Genome Sequence of the Polycyclic Aromatic Hydrocarbon-Degrading Bacterium Strain Marinobacter nanhaiticus D15-8WT.</title>
        <authorList>
            <person name="Cui Z."/>
            <person name="Gao W."/>
            <person name="Li Q."/>
            <person name="Xu G."/>
            <person name="Zheng L."/>
        </authorList>
    </citation>
    <scope>NUCLEOTIDE SEQUENCE [LARGE SCALE GENOMIC DNA]</scope>
    <source>
        <strain evidence="9 10">D15-8W</strain>
    </source>
</reference>
<keyword evidence="8" id="KW-0732">Signal</keyword>
<dbReference type="GO" id="GO:1990281">
    <property type="term" value="C:efflux pump complex"/>
    <property type="evidence" value="ECO:0007669"/>
    <property type="project" value="TreeGrafter"/>
</dbReference>
<dbReference type="GO" id="GO:0015288">
    <property type="term" value="F:porin activity"/>
    <property type="evidence" value="ECO:0007669"/>
    <property type="project" value="TreeGrafter"/>
</dbReference>
<comment type="caution">
    <text evidence="9">The sequence shown here is derived from an EMBL/GenBank/DDBJ whole genome shotgun (WGS) entry which is preliminary data.</text>
</comment>
<proteinExistence type="inferred from homology"/>
<dbReference type="RefSeq" id="WP_004581704.1">
    <property type="nucleotide sequence ID" value="NZ_AP028878.1"/>
</dbReference>
<dbReference type="Gene3D" id="1.20.1600.10">
    <property type="entry name" value="Outer membrane efflux proteins (OEP)"/>
    <property type="match status" value="1"/>
</dbReference>
<evidence type="ECO:0000256" key="6">
    <source>
        <dbReference type="ARBA" id="ARBA00023136"/>
    </source>
</evidence>
<dbReference type="SUPFAM" id="SSF56954">
    <property type="entry name" value="Outer membrane efflux proteins (OEP)"/>
    <property type="match status" value="1"/>
</dbReference>
<dbReference type="InterPro" id="IPR051906">
    <property type="entry name" value="TolC-like"/>
</dbReference>